<proteinExistence type="predicted"/>
<dbReference type="EMBL" id="JMIY01000003">
    <property type="protein sequence ID" value="KCZ72022.1"/>
    <property type="molecule type" value="Genomic_DNA"/>
</dbReference>
<dbReference type="Proteomes" id="UP000027153">
    <property type="component" value="Unassembled WGS sequence"/>
</dbReference>
<dbReference type="RefSeq" id="WP_048090045.1">
    <property type="nucleotide sequence ID" value="NZ_JMIY01000003.1"/>
</dbReference>
<name>A0A062V3W5_9EURY</name>
<keyword evidence="2" id="KW-1185">Reference proteome</keyword>
<evidence type="ECO:0000313" key="1">
    <source>
        <dbReference type="EMBL" id="KCZ72022.1"/>
    </source>
</evidence>
<comment type="caution">
    <text evidence="1">The sequence shown here is derived from an EMBL/GenBank/DDBJ whole genome shotgun (WGS) entry which is preliminary data.</text>
</comment>
<dbReference type="AlphaFoldDB" id="A0A062V3W5"/>
<sequence>MTNEVAGAKERFNIPKEVGNNLVMVDRNLLESLIEEIEDKLDELEAITDPEFMKEVSMRLSDIESGKIAGLDEDKIIKLLKG</sequence>
<gene>
    <name evidence="1" type="ORF">ANME2D_01422</name>
</gene>
<organism evidence="1 2">
    <name type="scientific">Candidatus Methanoperedens nitratireducens</name>
    <dbReference type="NCBI Taxonomy" id="1392998"/>
    <lineage>
        <taxon>Archaea</taxon>
        <taxon>Methanobacteriati</taxon>
        <taxon>Methanobacteriota</taxon>
        <taxon>Stenosarchaea group</taxon>
        <taxon>Methanomicrobia</taxon>
        <taxon>Methanosarcinales</taxon>
        <taxon>ANME-2 cluster</taxon>
        <taxon>Candidatus Methanoperedentaceae</taxon>
        <taxon>Candidatus Methanoperedens</taxon>
    </lineage>
</organism>
<evidence type="ECO:0000313" key="2">
    <source>
        <dbReference type="Proteomes" id="UP000027153"/>
    </source>
</evidence>
<reference evidence="1 2" key="1">
    <citation type="journal article" date="2013" name="Nature">
        <title>Anaerobic oxidation of methane coupled to nitrate reduction in a novel archaeal lineage.</title>
        <authorList>
            <person name="Haroon M.F."/>
            <person name="Hu S."/>
            <person name="Shi Y."/>
            <person name="Imelfort M."/>
            <person name="Keller J."/>
            <person name="Hugenholtz P."/>
            <person name="Yuan Z."/>
            <person name="Tyson G.W."/>
        </authorList>
    </citation>
    <scope>NUCLEOTIDE SEQUENCE [LARGE SCALE GENOMIC DNA]</scope>
    <source>
        <strain evidence="1 2">ANME-2d</strain>
    </source>
</reference>
<accession>A0A062V3W5</accession>
<protein>
    <submittedName>
        <fullName evidence="1">Uncharacterized protein</fullName>
    </submittedName>
</protein>
<dbReference type="OrthoDB" id="380266at2157"/>